<organism evidence="1 2">
    <name type="scientific">Streblomastix strix</name>
    <dbReference type="NCBI Taxonomy" id="222440"/>
    <lineage>
        <taxon>Eukaryota</taxon>
        <taxon>Metamonada</taxon>
        <taxon>Preaxostyla</taxon>
        <taxon>Oxymonadida</taxon>
        <taxon>Streblomastigidae</taxon>
        <taxon>Streblomastix</taxon>
    </lineage>
</organism>
<comment type="caution">
    <text evidence="1">The sequence shown here is derived from an EMBL/GenBank/DDBJ whole genome shotgun (WGS) entry which is preliminary data.</text>
</comment>
<dbReference type="EMBL" id="SNRW01006169">
    <property type="protein sequence ID" value="KAA6383587.1"/>
    <property type="molecule type" value="Genomic_DNA"/>
</dbReference>
<protein>
    <submittedName>
        <fullName evidence="1">Uncharacterized protein</fullName>
    </submittedName>
</protein>
<evidence type="ECO:0000313" key="1">
    <source>
        <dbReference type="EMBL" id="KAA6383587.1"/>
    </source>
</evidence>
<name>A0A5J4VLR7_9EUKA</name>
<dbReference type="Proteomes" id="UP000324800">
    <property type="component" value="Unassembled WGS sequence"/>
</dbReference>
<reference evidence="1 2" key="1">
    <citation type="submission" date="2019-03" db="EMBL/GenBank/DDBJ databases">
        <title>Single cell metagenomics reveals metabolic interactions within the superorganism composed of flagellate Streblomastix strix and complex community of Bacteroidetes bacteria on its surface.</title>
        <authorList>
            <person name="Treitli S.C."/>
            <person name="Kolisko M."/>
            <person name="Husnik F."/>
            <person name="Keeling P."/>
            <person name="Hampl V."/>
        </authorList>
    </citation>
    <scope>NUCLEOTIDE SEQUENCE [LARGE SCALE GENOMIC DNA]</scope>
    <source>
        <strain evidence="1">ST1C</strain>
    </source>
</reference>
<dbReference type="AlphaFoldDB" id="A0A5J4VLR7"/>
<sequence>MQYWQKHWLLRQDVAVVDLSMRKLKTPSGGMTRKDYTRLRLCLRLHHRVMHYQSYNHLINRLDKCTIARIIKGTSAVTIDLNIELHYANASTQLPAVA</sequence>
<gene>
    <name evidence="1" type="ORF">EZS28_020885</name>
</gene>
<accession>A0A5J4VLR7</accession>
<proteinExistence type="predicted"/>
<evidence type="ECO:0000313" key="2">
    <source>
        <dbReference type="Proteomes" id="UP000324800"/>
    </source>
</evidence>